<dbReference type="InterPro" id="IPR036640">
    <property type="entry name" value="ABC1_TM_sf"/>
</dbReference>
<dbReference type="InterPro" id="IPR011527">
    <property type="entry name" value="ABC1_TM_dom"/>
</dbReference>
<feature type="domain" description="ABC transmembrane type-1" evidence="6">
    <location>
        <begin position="41"/>
        <end position="241"/>
    </location>
</feature>
<evidence type="ECO:0000256" key="1">
    <source>
        <dbReference type="ARBA" id="ARBA00004651"/>
    </source>
</evidence>
<evidence type="ECO:0000313" key="7">
    <source>
        <dbReference type="EMBL" id="RNI25175.1"/>
    </source>
</evidence>
<dbReference type="GO" id="GO:0005524">
    <property type="term" value="F:ATP binding"/>
    <property type="evidence" value="ECO:0007669"/>
    <property type="project" value="UniProtKB-KW"/>
</dbReference>
<evidence type="ECO:0000256" key="3">
    <source>
        <dbReference type="ARBA" id="ARBA00022989"/>
    </source>
</evidence>
<gene>
    <name evidence="7" type="ORF">EFY87_00580</name>
</gene>
<keyword evidence="3 5" id="KW-1133">Transmembrane helix</keyword>
<name>A0A3M9MJ05_9MICO</name>
<proteinExistence type="predicted"/>
<feature type="transmembrane region" description="Helical" evidence="5">
    <location>
        <begin position="169"/>
        <end position="196"/>
    </location>
</feature>
<dbReference type="SUPFAM" id="SSF90123">
    <property type="entry name" value="ABC transporter transmembrane region"/>
    <property type="match status" value="1"/>
</dbReference>
<accession>A0A3M9MJ05</accession>
<evidence type="ECO:0000256" key="4">
    <source>
        <dbReference type="ARBA" id="ARBA00023136"/>
    </source>
</evidence>
<evidence type="ECO:0000256" key="5">
    <source>
        <dbReference type="SAM" id="Phobius"/>
    </source>
</evidence>
<dbReference type="GO" id="GO:0005886">
    <property type="term" value="C:plasma membrane"/>
    <property type="evidence" value="ECO:0007669"/>
    <property type="project" value="UniProtKB-SubCell"/>
</dbReference>
<evidence type="ECO:0000313" key="8">
    <source>
        <dbReference type="Proteomes" id="UP000271678"/>
    </source>
</evidence>
<feature type="transmembrane region" description="Helical" evidence="5">
    <location>
        <begin position="75"/>
        <end position="94"/>
    </location>
</feature>
<dbReference type="AlphaFoldDB" id="A0A3M9MJ05"/>
<organism evidence="7 8">
    <name type="scientific">Flexivirga caeni</name>
    <dbReference type="NCBI Taxonomy" id="2294115"/>
    <lineage>
        <taxon>Bacteria</taxon>
        <taxon>Bacillati</taxon>
        <taxon>Actinomycetota</taxon>
        <taxon>Actinomycetes</taxon>
        <taxon>Micrococcales</taxon>
        <taxon>Dermacoccaceae</taxon>
        <taxon>Flexivirga</taxon>
    </lineage>
</organism>
<keyword evidence="4 5" id="KW-0472">Membrane</keyword>
<comment type="subcellular location">
    <subcellularLocation>
        <location evidence="1">Cell membrane</location>
        <topology evidence="1">Multi-pass membrane protein</topology>
    </subcellularLocation>
</comment>
<sequence length="293" mass="31941">MRGAGMAWFDAYGEPGEPPHDSPSRFLRWLIAAQRRRVIRGAVFGILWMIGLVLPPQLLSEAVDQGLQRNDFPALMLWTGALFAVGVFTAWCSIMRHRTMTWVRLDAVYRTIQVVTRQSIRLGSTLSRKASSHEVVTIGVGDVGVLGQTLTMTGPGIGGLVAYGVVATLLLRISILLALVVLLGVPLLLLVIGPLLRRLHASQGRYREVEADLTARLSDVFGGLGVLAALGGKEIVVLRIQVAGTVLEDHARQVVAGRACRGMNPHVACRARVGVRVVHGEVRRMTLRYFCSR</sequence>
<feature type="transmembrane region" description="Helical" evidence="5">
    <location>
        <begin position="135"/>
        <end position="163"/>
    </location>
</feature>
<dbReference type="Proteomes" id="UP000271678">
    <property type="component" value="Unassembled WGS sequence"/>
</dbReference>
<keyword evidence="2 5" id="KW-0812">Transmembrane</keyword>
<dbReference type="GO" id="GO:0140359">
    <property type="term" value="F:ABC-type transporter activity"/>
    <property type="evidence" value="ECO:0007669"/>
    <property type="project" value="InterPro"/>
</dbReference>
<comment type="caution">
    <text evidence="7">The sequence shown here is derived from an EMBL/GenBank/DDBJ whole genome shotgun (WGS) entry which is preliminary data.</text>
</comment>
<dbReference type="Gene3D" id="1.20.1560.10">
    <property type="entry name" value="ABC transporter type 1, transmembrane domain"/>
    <property type="match status" value="1"/>
</dbReference>
<protein>
    <submittedName>
        <fullName evidence="7">ABC transporter ATP-binding protein</fullName>
    </submittedName>
</protein>
<dbReference type="PROSITE" id="PS50929">
    <property type="entry name" value="ABC_TM1F"/>
    <property type="match status" value="1"/>
</dbReference>
<keyword evidence="7" id="KW-0547">Nucleotide-binding</keyword>
<reference evidence="7 8" key="1">
    <citation type="submission" date="2018-11" db="EMBL/GenBank/DDBJ databases">
        <title>Draft genome of Simplicispira Flexivirga sp. BO-16.</title>
        <authorList>
            <person name="Im W.T."/>
        </authorList>
    </citation>
    <scope>NUCLEOTIDE SEQUENCE [LARGE SCALE GENOMIC DNA]</scope>
    <source>
        <strain evidence="7 8">BO-16</strain>
    </source>
</reference>
<dbReference type="EMBL" id="RJJQ01000001">
    <property type="protein sequence ID" value="RNI25175.1"/>
    <property type="molecule type" value="Genomic_DNA"/>
</dbReference>
<evidence type="ECO:0000256" key="2">
    <source>
        <dbReference type="ARBA" id="ARBA00022692"/>
    </source>
</evidence>
<feature type="transmembrane region" description="Helical" evidence="5">
    <location>
        <begin position="38"/>
        <end position="55"/>
    </location>
</feature>
<evidence type="ECO:0000259" key="6">
    <source>
        <dbReference type="PROSITE" id="PS50929"/>
    </source>
</evidence>
<keyword evidence="7" id="KW-0067">ATP-binding</keyword>
<keyword evidence="8" id="KW-1185">Reference proteome</keyword>
<dbReference type="Pfam" id="PF00664">
    <property type="entry name" value="ABC_membrane"/>
    <property type="match status" value="1"/>
</dbReference>